<evidence type="ECO:0000313" key="8">
    <source>
        <dbReference type="Proteomes" id="UP000226192"/>
    </source>
</evidence>
<keyword evidence="3" id="KW-0472">Membrane</keyword>
<sequence length="1022" mass="114322">MRVPATPRALFKTALVAGNVSTLTRRVFHASQRLHGPSDAGGAGIGGSKPSEEGLSTSQDADLSVEPPASSEASGGRTRSQGASSLKSRQMRKHVASALPPVELPARFLEECVTIYDAKVQPRLPLALVEDSKRSKTSRIYAPRKGLSTKAICLGLETYFDTALQILMLRSYHLAQELSSWPLIYGDGNFDLIGHTERMLRISNMLIDTAWHIVDSILYEKMAEYTYKIRPFWWWDIFDIYNRSWRESLHEITAPLYNSLCDHIYYAERLEHPLAHSTLDIPINTIVALQSALDHELQASPPPHFDHRTGKRPITIFFGAGYGGRAISEALSERLAFISQANLVRLNASSLSILLGEYLGQDWAYARGAVSNMGFRAAELNGKLSKEPEPPRRQNDDDDDRDSNDVGIISFRPGSATVEEELQRGKHASYDCFTKWENLKIDKVLDQIIRSPFLKSPSSSKSPVIIHVHDFVELSMTLEGSLILGKLRSLVDAAWQQGTKIAIFGTSSCEYPSDDYQNAVKHLCAVDLVLSRNIQPAARDDKVLLDEDRPMGLQDTDYFFENIENVREMVGCMDKDLAKRPLHLSDQDLDSFLYTNHPRYANLKSTILPMPEVYNLANAYRGLERISQGDGKHAFLERMNLHPLRVKPNLTAANDVREEARVESDYSKPHKSTYDPKSNSSKAPNQNDYEKRIAHGIIDRNNLRTTFADIHLPPETIAAVKLLTSLSLVRPDAFSYGVLAQDKITGCLFYGPPGTGKTMLAKAIAKESGANMLEISGATINDKWVGESEKLIRAIFTTAKRLSPCVVFIDEADSIFAHRGLHHSRTSHRDHLNQFLKEWDGLEESTAFIMVATNRPFDLDDAVLRRLPRKVMIDLPDVNGRAAILRLMLKKEQVDASFSIDDYAARTPYYSGSDLKNLCITAAMLAVEEENRHAAEHKGPEPYKYPVRRTLTPHHFEQALKQISASVSEHMSSLRQLRHFDEQYGSGRNKFKKPAFGFGGLPGAMQDKKTSQAPAVRPDSGP</sequence>
<keyword evidence="4" id="KW-0067">ATP-binding</keyword>
<name>A0A2C5YCQ2_9HYPO</name>
<gene>
    <name evidence="7" type="ORF">CDD81_2507</name>
</gene>
<feature type="region of interest" description="Disordered" evidence="5">
    <location>
        <begin position="999"/>
        <end position="1022"/>
    </location>
</feature>
<dbReference type="GO" id="GO:0005524">
    <property type="term" value="F:ATP binding"/>
    <property type="evidence" value="ECO:0007669"/>
    <property type="project" value="UniProtKB-KW"/>
</dbReference>
<evidence type="ECO:0000256" key="4">
    <source>
        <dbReference type="ARBA" id="ARBA00022840"/>
    </source>
</evidence>
<dbReference type="InterPro" id="IPR041569">
    <property type="entry name" value="AAA_lid_3"/>
</dbReference>
<dbReference type="InterPro" id="IPR027417">
    <property type="entry name" value="P-loop_NTPase"/>
</dbReference>
<evidence type="ECO:0000256" key="1">
    <source>
        <dbReference type="ARBA" id="ARBA00004572"/>
    </source>
</evidence>
<evidence type="ECO:0000256" key="3">
    <source>
        <dbReference type="ARBA" id="ARBA00022787"/>
    </source>
</evidence>
<dbReference type="Pfam" id="PF17862">
    <property type="entry name" value="AAA_lid_3"/>
    <property type="match status" value="1"/>
</dbReference>
<evidence type="ECO:0000259" key="6">
    <source>
        <dbReference type="SMART" id="SM00382"/>
    </source>
</evidence>
<feature type="domain" description="AAA+ ATPase" evidence="6">
    <location>
        <begin position="743"/>
        <end position="877"/>
    </location>
</feature>
<feature type="compositionally biased region" description="Polar residues" evidence="5">
    <location>
        <begin position="675"/>
        <end position="687"/>
    </location>
</feature>
<keyword evidence="8" id="KW-1185">Reference proteome</keyword>
<dbReference type="AlphaFoldDB" id="A0A2C5YCQ2"/>
<feature type="compositionally biased region" description="Polar residues" evidence="5">
    <location>
        <begin position="71"/>
        <end position="88"/>
    </location>
</feature>
<dbReference type="Pfam" id="PF00004">
    <property type="entry name" value="AAA"/>
    <property type="match status" value="1"/>
</dbReference>
<dbReference type="PANTHER" id="PTHR45644">
    <property type="entry name" value="AAA ATPASE, PUTATIVE (AFU_ORTHOLOGUE AFUA_2G12920)-RELATED-RELATED"/>
    <property type="match status" value="1"/>
</dbReference>
<dbReference type="PANTHER" id="PTHR45644:SF56">
    <property type="entry name" value="AAA ATPASE, PUTATIVE (AFU_ORTHOLOGUE AFUA_2G12920)-RELATED"/>
    <property type="match status" value="1"/>
</dbReference>
<accession>A0A2C5YCQ2</accession>
<feature type="region of interest" description="Disordered" evidence="5">
    <location>
        <begin position="381"/>
        <end position="409"/>
    </location>
</feature>
<feature type="compositionally biased region" description="Basic and acidic residues" evidence="5">
    <location>
        <begin position="655"/>
        <end position="674"/>
    </location>
</feature>
<dbReference type="InterPro" id="IPR003593">
    <property type="entry name" value="AAA+_ATPase"/>
</dbReference>
<proteinExistence type="predicted"/>
<keyword evidence="3" id="KW-1000">Mitochondrion outer membrane</keyword>
<feature type="compositionally biased region" description="Basic and acidic residues" evidence="5">
    <location>
        <begin position="384"/>
        <end position="395"/>
    </location>
</feature>
<dbReference type="SUPFAM" id="SSF52540">
    <property type="entry name" value="P-loop containing nucleoside triphosphate hydrolases"/>
    <property type="match status" value="1"/>
</dbReference>
<dbReference type="InterPro" id="IPR051701">
    <property type="entry name" value="Mito_OM_Translocase_MSP1"/>
</dbReference>
<evidence type="ECO:0000256" key="5">
    <source>
        <dbReference type="SAM" id="MobiDB-lite"/>
    </source>
</evidence>
<dbReference type="Proteomes" id="UP000226192">
    <property type="component" value="Unassembled WGS sequence"/>
</dbReference>
<protein>
    <recommendedName>
        <fullName evidence="6">AAA+ ATPase domain-containing protein</fullName>
    </recommendedName>
</protein>
<evidence type="ECO:0000256" key="2">
    <source>
        <dbReference type="ARBA" id="ARBA00022741"/>
    </source>
</evidence>
<evidence type="ECO:0000313" key="7">
    <source>
        <dbReference type="EMBL" id="PHH65403.1"/>
    </source>
</evidence>
<dbReference type="GO" id="GO:0016887">
    <property type="term" value="F:ATP hydrolysis activity"/>
    <property type="evidence" value="ECO:0007669"/>
    <property type="project" value="InterPro"/>
</dbReference>
<dbReference type="EMBL" id="NJET01000018">
    <property type="protein sequence ID" value="PHH65403.1"/>
    <property type="molecule type" value="Genomic_DNA"/>
</dbReference>
<reference evidence="7 8" key="1">
    <citation type="submission" date="2017-06" db="EMBL/GenBank/DDBJ databases">
        <title>Ant-infecting Ophiocordyceps genomes reveal a high diversity of potential behavioral manipulation genes and a possible major role for enterotoxins.</title>
        <authorList>
            <person name="De Bekker C."/>
            <person name="Evans H.C."/>
            <person name="Brachmann A."/>
            <person name="Hughes D.P."/>
        </authorList>
    </citation>
    <scope>NUCLEOTIDE SEQUENCE [LARGE SCALE GENOMIC DNA]</scope>
    <source>
        <strain evidence="7 8">Map64</strain>
    </source>
</reference>
<keyword evidence="3" id="KW-0496">Mitochondrion</keyword>
<dbReference type="OrthoDB" id="39734at2759"/>
<feature type="region of interest" description="Disordered" evidence="5">
    <location>
        <begin position="652"/>
        <end position="687"/>
    </location>
</feature>
<keyword evidence="2" id="KW-0547">Nucleotide-binding</keyword>
<comment type="caution">
    <text evidence="7">The sequence shown here is derived from an EMBL/GenBank/DDBJ whole genome shotgun (WGS) entry which is preliminary data.</text>
</comment>
<feature type="region of interest" description="Disordered" evidence="5">
    <location>
        <begin position="31"/>
        <end position="92"/>
    </location>
</feature>
<comment type="subcellular location">
    <subcellularLocation>
        <location evidence="1">Mitochondrion outer membrane</location>
        <topology evidence="1">Single-pass membrane protein</topology>
    </subcellularLocation>
</comment>
<dbReference type="Gene3D" id="1.10.8.60">
    <property type="match status" value="1"/>
</dbReference>
<dbReference type="InterPro" id="IPR003959">
    <property type="entry name" value="ATPase_AAA_core"/>
</dbReference>
<organism evidence="7 8">
    <name type="scientific">Ophiocordyceps australis</name>
    <dbReference type="NCBI Taxonomy" id="1399860"/>
    <lineage>
        <taxon>Eukaryota</taxon>
        <taxon>Fungi</taxon>
        <taxon>Dikarya</taxon>
        <taxon>Ascomycota</taxon>
        <taxon>Pezizomycotina</taxon>
        <taxon>Sordariomycetes</taxon>
        <taxon>Hypocreomycetidae</taxon>
        <taxon>Hypocreales</taxon>
        <taxon>Ophiocordycipitaceae</taxon>
        <taxon>Ophiocordyceps</taxon>
    </lineage>
</organism>
<dbReference type="SMART" id="SM00382">
    <property type="entry name" value="AAA"/>
    <property type="match status" value="1"/>
</dbReference>
<dbReference type="Gene3D" id="3.40.50.300">
    <property type="entry name" value="P-loop containing nucleotide triphosphate hydrolases"/>
    <property type="match status" value="1"/>
</dbReference>
<dbReference type="PRINTS" id="PR00830">
    <property type="entry name" value="ENDOLAPTASE"/>
</dbReference>
<dbReference type="STRING" id="1399860.A0A2C5YCQ2"/>
<dbReference type="GO" id="GO:0005741">
    <property type="term" value="C:mitochondrial outer membrane"/>
    <property type="evidence" value="ECO:0007669"/>
    <property type="project" value="UniProtKB-SubCell"/>
</dbReference>